<organism evidence="1">
    <name type="scientific">marine sediment metagenome</name>
    <dbReference type="NCBI Taxonomy" id="412755"/>
    <lineage>
        <taxon>unclassified sequences</taxon>
        <taxon>metagenomes</taxon>
        <taxon>ecological metagenomes</taxon>
    </lineage>
</organism>
<dbReference type="EMBL" id="LAZR01024631">
    <property type="protein sequence ID" value="KKL74497.1"/>
    <property type="molecule type" value="Genomic_DNA"/>
</dbReference>
<dbReference type="AlphaFoldDB" id="A0A0F9HHA1"/>
<accession>A0A0F9HHA1</accession>
<proteinExistence type="predicted"/>
<reference evidence="1" key="1">
    <citation type="journal article" date="2015" name="Nature">
        <title>Complex archaea that bridge the gap between prokaryotes and eukaryotes.</title>
        <authorList>
            <person name="Spang A."/>
            <person name="Saw J.H."/>
            <person name="Jorgensen S.L."/>
            <person name="Zaremba-Niedzwiedzka K."/>
            <person name="Martijn J."/>
            <person name="Lind A.E."/>
            <person name="van Eijk R."/>
            <person name="Schleper C."/>
            <person name="Guy L."/>
            <person name="Ettema T.J."/>
        </authorList>
    </citation>
    <scope>NUCLEOTIDE SEQUENCE</scope>
</reference>
<evidence type="ECO:0008006" key="2">
    <source>
        <dbReference type="Google" id="ProtNLM"/>
    </source>
</evidence>
<comment type="caution">
    <text evidence="1">The sequence shown here is derived from an EMBL/GenBank/DDBJ whole genome shotgun (WGS) entry which is preliminary data.</text>
</comment>
<gene>
    <name evidence="1" type="ORF">LCGC14_2064290</name>
</gene>
<name>A0A0F9HHA1_9ZZZZ</name>
<sequence>MTQGTVSVLFGCHSPIHSLVVLVAWVKLYHRLPSFWQIVCIFIHDIGHWGKQYLDDYEAKKRHGELGAKVAKYLFGQKGYDLILGHNPYNGTARSALHDPDKYSWVIAPIWWMTSNAIFEPKLQRKGSTKRESAIMFKEAMRENMNSGFKELGHEIYMKQWGHYNSKCH</sequence>
<protein>
    <recommendedName>
        <fullName evidence="2">HD domain-containing protein</fullName>
    </recommendedName>
</protein>
<evidence type="ECO:0000313" key="1">
    <source>
        <dbReference type="EMBL" id="KKL74497.1"/>
    </source>
</evidence>